<keyword evidence="2" id="KW-1185">Reference proteome</keyword>
<organism evidence="1 2">
    <name type="scientific">Pseudonocardia acidicola</name>
    <dbReference type="NCBI Taxonomy" id="2724939"/>
    <lineage>
        <taxon>Bacteria</taxon>
        <taxon>Bacillati</taxon>
        <taxon>Actinomycetota</taxon>
        <taxon>Actinomycetes</taxon>
        <taxon>Pseudonocardiales</taxon>
        <taxon>Pseudonocardiaceae</taxon>
        <taxon>Pseudonocardia</taxon>
    </lineage>
</organism>
<gene>
    <name evidence="1" type="ORF">HF526_29635</name>
</gene>
<proteinExistence type="predicted"/>
<protein>
    <submittedName>
        <fullName evidence="1">Uncharacterized protein</fullName>
    </submittedName>
</protein>
<name>A0ABX1SIL2_9PSEU</name>
<accession>A0ABX1SIL2</accession>
<sequence>MRRPSPPSTSCPAIWSAAIRPGRAALHRLHPDGSTHLVLDGATISARGPEPAAGAVFRARPGVTGLPAATFAG</sequence>
<comment type="caution">
    <text evidence="1">The sequence shown here is derived from an EMBL/GenBank/DDBJ whole genome shotgun (WGS) entry which is preliminary data.</text>
</comment>
<reference evidence="1 2" key="1">
    <citation type="submission" date="2020-04" db="EMBL/GenBank/DDBJ databases">
        <authorList>
            <person name="Klaysubun C."/>
            <person name="Duangmal K."/>
            <person name="Lipun K."/>
        </authorList>
    </citation>
    <scope>NUCLEOTIDE SEQUENCE [LARGE SCALE GENOMIC DNA]</scope>
    <source>
        <strain evidence="1 2">K10HN5</strain>
    </source>
</reference>
<evidence type="ECO:0000313" key="1">
    <source>
        <dbReference type="EMBL" id="NMI01426.1"/>
    </source>
</evidence>
<dbReference type="Proteomes" id="UP000820669">
    <property type="component" value="Unassembled WGS sequence"/>
</dbReference>
<dbReference type="EMBL" id="JAAXLA010000084">
    <property type="protein sequence ID" value="NMI01426.1"/>
    <property type="molecule type" value="Genomic_DNA"/>
</dbReference>
<evidence type="ECO:0000313" key="2">
    <source>
        <dbReference type="Proteomes" id="UP000820669"/>
    </source>
</evidence>
<dbReference type="RefSeq" id="WP_169384867.1">
    <property type="nucleotide sequence ID" value="NZ_JAAXLA010000084.1"/>
</dbReference>